<evidence type="ECO:0000256" key="6">
    <source>
        <dbReference type="ARBA" id="ARBA00022840"/>
    </source>
</evidence>
<dbReference type="RefSeq" id="WP_105533267.1">
    <property type="nucleotide sequence ID" value="NZ_PUGF01000019.1"/>
</dbReference>
<evidence type="ECO:0000256" key="13">
    <source>
        <dbReference type="SAM" id="MobiDB-lite"/>
    </source>
</evidence>
<dbReference type="GO" id="GO:0005524">
    <property type="term" value="F:ATP binding"/>
    <property type="evidence" value="ECO:0007669"/>
    <property type="project" value="UniProtKB-UniRule"/>
</dbReference>
<evidence type="ECO:0000256" key="2">
    <source>
        <dbReference type="ARBA" id="ARBA00006024"/>
    </source>
</evidence>
<dbReference type="NCBIfam" id="TIGR01525">
    <property type="entry name" value="ATPase-IB_hvy"/>
    <property type="match status" value="1"/>
</dbReference>
<evidence type="ECO:0000256" key="3">
    <source>
        <dbReference type="ARBA" id="ARBA00022692"/>
    </source>
</evidence>
<evidence type="ECO:0000256" key="11">
    <source>
        <dbReference type="ARBA" id="ARBA00047308"/>
    </source>
</evidence>
<dbReference type="AlphaFoldDB" id="A0A2S9GVL7"/>
<feature type="transmembrane region" description="Helical" evidence="12">
    <location>
        <begin position="412"/>
        <end position="439"/>
    </location>
</feature>
<evidence type="ECO:0000256" key="5">
    <source>
        <dbReference type="ARBA" id="ARBA00022741"/>
    </source>
</evidence>
<dbReference type="PANTHER" id="PTHR48085">
    <property type="entry name" value="CADMIUM/ZINC-TRANSPORTING ATPASE HMA2-RELATED"/>
    <property type="match status" value="1"/>
</dbReference>
<gene>
    <name evidence="15" type="ORF">S2091_3517</name>
</gene>
<evidence type="ECO:0000313" key="16">
    <source>
        <dbReference type="Proteomes" id="UP000237839"/>
    </source>
</evidence>
<dbReference type="GO" id="GO:0015086">
    <property type="term" value="F:cadmium ion transmembrane transporter activity"/>
    <property type="evidence" value="ECO:0007669"/>
    <property type="project" value="TreeGrafter"/>
</dbReference>
<keyword evidence="9 12" id="KW-0472">Membrane</keyword>
<dbReference type="InterPro" id="IPR027256">
    <property type="entry name" value="P-typ_ATPase_IB"/>
</dbReference>
<comment type="similarity">
    <text evidence="2 12">Belongs to the cation transport ATPase (P-type) (TC 3.A.3) family. Type IB subfamily.</text>
</comment>
<dbReference type="Gene3D" id="3.30.70.100">
    <property type="match status" value="1"/>
</dbReference>
<dbReference type="InterPro" id="IPR023298">
    <property type="entry name" value="ATPase_P-typ_TM_dom_sf"/>
</dbReference>
<dbReference type="InterPro" id="IPR001757">
    <property type="entry name" value="P_typ_ATPase"/>
</dbReference>
<dbReference type="InterPro" id="IPR051014">
    <property type="entry name" value="Cation_Transport_ATPase_IB"/>
</dbReference>
<keyword evidence="4 12" id="KW-0479">Metal-binding</keyword>
<dbReference type="NCBIfam" id="TIGR01494">
    <property type="entry name" value="ATPase_P-type"/>
    <property type="match status" value="1"/>
</dbReference>
<dbReference type="PRINTS" id="PR00119">
    <property type="entry name" value="CATATPASE"/>
</dbReference>
<dbReference type="CDD" id="cd00371">
    <property type="entry name" value="HMA"/>
    <property type="match status" value="1"/>
</dbReference>
<dbReference type="PROSITE" id="PS00154">
    <property type="entry name" value="ATPASE_E1_E2"/>
    <property type="match status" value="1"/>
</dbReference>
<evidence type="ECO:0000256" key="12">
    <source>
        <dbReference type="RuleBase" id="RU362081"/>
    </source>
</evidence>
<dbReference type="SUPFAM" id="SSF81665">
    <property type="entry name" value="Calcium ATPase, transmembrane domain M"/>
    <property type="match status" value="1"/>
</dbReference>
<feature type="compositionally biased region" description="Basic and acidic residues" evidence="13">
    <location>
        <begin position="21"/>
        <end position="43"/>
    </location>
</feature>
<keyword evidence="16" id="KW-1185">Reference proteome</keyword>
<dbReference type="Gene3D" id="2.70.150.10">
    <property type="entry name" value="Calcium-transporting ATPase, cytoplasmic transduction domain A"/>
    <property type="match status" value="1"/>
</dbReference>
<dbReference type="InterPro" id="IPR023299">
    <property type="entry name" value="ATPase_P-typ_cyto_dom_N"/>
</dbReference>
<dbReference type="GO" id="GO:0005886">
    <property type="term" value="C:plasma membrane"/>
    <property type="evidence" value="ECO:0007669"/>
    <property type="project" value="UniProtKB-SubCell"/>
</dbReference>
<keyword evidence="5 12" id="KW-0547">Nucleotide-binding</keyword>
<dbReference type="EC" id="7.2.2.12" evidence="10"/>
<dbReference type="SFLD" id="SFLDG00002">
    <property type="entry name" value="C1.7:_P-type_atpase_like"/>
    <property type="match status" value="1"/>
</dbReference>
<keyword evidence="8 12" id="KW-1133">Transmembrane helix</keyword>
<accession>A0A2S9GVL7</accession>
<dbReference type="Pfam" id="PF00122">
    <property type="entry name" value="E1-E2_ATPase"/>
    <property type="match status" value="1"/>
</dbReference>
<dbReference type="EMBL" id="PUGF01000019">
    <property type="protein sequence ID" value="PRC91762.1"/>
    <property type="molecule type" value="Genomic_DNA"/>
</dbReference>
<keyword evidence="12" id="KW-1003">Cell membrane</keyword>
<dbReference type="InterPro" id="IPR036412">
    <property type="entry name" value="HAD-like_sf"/>
</dbReference>
<dbReference type="FunFam" id="2.70.150.10:FF:000002">
    <property type="entry name" value="Copper-transporting ATPase 1, putative"/>
    <property type="match status" value="1"/>
</dbReference>
<dbReference type="GO" id="GO:0016887">
    <property type="term" value="F:ATP hydrolysis activity"/>
    <property type="evidence" value="ECO:0007669"/>
    <property type="project" value="InterPro"/>
</dbReference>
<dbReference type="InterPro" id="IPR023214">
    <property type="entry name" value="HAD_sf"/>
</dbReference>
<name>A0A2S9GVL7_9BURK</name>
<dbReference type="SFLD" id="SFLDS00003">
    <property type="entry name" value="Haloacid_Dehalogenase"/>
    <property type="match status" value="1"/>
</dbReference>
<dbReference type="SUPFAM" id="SSF55008">
    <property type="entry name" value="HMA, heavy metal-associated domain"/>
    <property type="match status" value="1"/>
</dbReference>
<evidence type="ECO:0000256" key="9">
    <source>
        <dbReference type="ARBA" id="ARBA00023136"/>
    </source>
</evidence>
<feature type="domain" description="HMA" evidence="14">
    <location>
        <begin position="70"/>
        <end position="134"/>
    </location>
</feature>
<feature type="transmembrane region" description="Helical" evidence="12">
    <location>
        <begin position="716"/>
        <end position="736"/>
    </location>
</feature>
<dbReference type="Proteomes" id="UP000237839">
    <property type="component" value="Unassembled WGS sequence"/>
</dbReference>
<evidence type="ECO:0000313" key="15">
    <source>
        <dbReference type="EMBL" id="PRC91762.1"/>
    </source>
</evidence>
<sequence>MANYLQIKSKHSHGSNCNHGHSHDHGHDHKHEEKQEHKHDHGAHAGRACSAGAPVTFTGLAAQIAVDGGVRTAMRITQMDCPTEEGLIRKKLGGMAQVKSMEFNLMQRVLTVVHAPEALDSVIQAIRSLGFEPELPGASGELAAEVQAPAKAWWPLALAVVAAIGAEASSWLAWPAALGIALALLAIGACGLSTYKKGWIALRNGNLNINALMSIAVTGAALIGQWPEAAMVMVLFTIAELIEAKSLDRARNAIKGLMQLTPERATVQQADGSWSDVDAKSVTLGSVVRIKPGERIGLDGQIVQGRSSINQAPITGESLPVDKAEGDAVFAGTINESGSFDYRVTAAANDSTLARIIHAVEEAQGAKAPTQRFVDQFSRIYTPTVFGLAVLVAVLPPLLITGAGWHEWIYKALVLLVIACPCALVISTPVTIVSGLAAAARRGILIKGGVYLEDGRKLSWLALDKTGTITHGKPMQTDFAVIATDVSAEDSQRWAMSLAARSDHPVSKAIAKANIGTAPEQVEAFEALLGRGVRGVINGRNYFLGNHHMVEELGRCSLELEARLDVLERQGKSVVLLVDDSHVLALFAVADTVKESSRAAIAELHALGIKTMMLTGDNPHTAEAIAAQVGIDEARGNQLPQDKLQAIEALARKGAVVGMVGDGINDAPALARANIGFAMGAMGTDTAIETADVALMDDDLRKIPGFVRLSRATHSILMQNIALALGIKLVFLVLTLTGAGTMWMAVFADVGASLLVIGNGLRLMRHKV</sequence>
<proteinExistence type="inferred from homology"/>
<evidence type="ECO:0000256" key="1">
    <source>
        <dbReference type="ARBA" id="ARBA00004141"/>
    </source>
</evidence>
<keyword evidence="3 12" id="KW-0812">Transmembrane</keyword>
<feature type="region of interest" description="Disordered" evidence="13">
    <location>
        <begin position="1"/>
        <end position="46"/>
    </location>
</feature>
<feature type="transmembrane region" description="Helical" evidence="12">
    <location>
        <begin position="742"/>
        <end position="761"/>
    </location>
</feature>
<dbReference type="Pfam" id="PF00403">
    <property type="entry name" value="HMA"/>
    <property type="match status" value="1"/>
</dbReference>
<dbReference type="PANTHER" id="PTHR48085:SF5">
    <property type="entry name" value="CADMIUM_ZINC-TRANSPORTING ATPASE HMA4-RELATED"/>
    <property type="match status" value="1"/>
</dbReference>
<dbReference type="InterPro" id="IPR006121">
    <property type="entry name" value="HMA_dom"/>
</dbReference>
<comment type="subcellular location">
    <subcellularLocation>
        <location evidence="12">Cell membrane</location>
    </subcellularLocation>
    <subcellularLocation>
        <location evidence="1">Membrane</location>
        <topology evidence="1">Multi-pass membrane protein</topology>
    </subcellularLocation>
</comment>
<keyword evidence="6 12" id="KW-0067">ATP-binding</keyword>
<dbReference type="Gene3D" id="3.40.50.1000">
    <property type="entry name" value="HAD superfamily/HAD-like"/>
    <property type="match status" value="1"/>
</dbReference>
<dbReference type="GO" id="GO:0046872">
    <property type="term" value="F:metal ion binding"/>
    <property type="evidence" value="ECO:0007669"/>
    <property type="project" value="UniProtKB-KW"/>
</dbReference>
<dbReference type="Pfam" id="PF00702">
    <property type="entry name" value="Hydrolase"/>
    <property type="match status" value="1"/>
</dbReference>
<dbReference type="NCBIfam" id="TIGR01511">
    <property type="entry name" value="ATPase-IB1_Cu"/>
    <property type="match status" value="1"/>
</dbReference>
<protein>
    <recommendedName>
        <fullName evidence="10">P-type Zn(2+) transporter</fullName>
        <ecNumber evidence="10">7.2.2.12</ecNumber>
    </recommendedName>
</protein>
<evidence type="ECO:0000259" key="14">
    <source>
        <dbReference type="PROSITE" id="PS50846"/>
    </source>
</evidence>
<evidence type="ECO:0000256" key="4">
    <source>
        <dbReference type="ARBA" id="ARBA00022723"/>
    </source>
</evidence>
<evidence type="ECO:0000256" key="8">
    <source>
        <dbReference type="ARBA" id="ARBA00022989"/>
    </source>
</evidence>
<dbReference type="SFLD" id="SFLDF00027">
    <property type="entry name" value="p-type_atpase"/>
    <property type="match status" value="1"/>
</dbReference>
<evidence type="ECO:0000256" key="7">
    <source>
        <dbReference type="ARBA" id="ARBA00022967"/>
    </source>
</evidence>
<dbReference type="InterPro" id="IPR044492">
    <property type="entry name" value="P_typ_ATPase_HD_dom"/>
</dbReference>
<keyword evidence="7" id="KW-1278">Translocase</keyword>
<dbReference type="SUPFAM" id="SSF56784">
    <property type="entry name" value="HAD-like"/>
    <property type="match status" value="1"/>
</dbReference>
<comment type="catalytic activity">
    <reaction evidence="11">
        <text>Zn(2+)(in) + ATP + H2O = Zn(2+)(out) + ADP + phosphate + H(+)</text>
        <dbReference type="Rhea" id="RHEA:20621"/>
        <dbReference type="ChEBI" id="CHEBI:15377"/>
        <dbReference type="ChEBI" id="CHEBI:15378"/>
        <dbReference type="ChEBI" id="CHEBI:29105"/>
        <dbReference type="ChEBI" id="CHEBI:30616"/>
        <dbReference type="ChEBI" id="CHEBI:43474"/>
        <dbReference type="ChEBI" id="CHEBI:456216"/>
        <dbReference type="EC" id="7.2.2.12"/>
    </reaction>
</comment>
<dbReference type="SUPFAM" id="SSF81653">
    <property type="entry name" value="Calcium ATPase, transduction domain A"/>
    <property type="match status" value="1"/>
</dbReference>
<feature type="transmembrane region" description="Helical" evidence="12">
    <location>
        <begin position="380"/>
        <end position="400"/>
    </location>
</feature>
<dbReference type="InterPro" id="IPR036163">
    <property type="entry name" value="HMA_dom_sf"/>
</dbReference>
<evidence type="ECO:0000256" key="10">
    <source>
        <dbReference type="ARBA" id="ARBA00039097"/>
    </source>
</evidence>
<dbReference type="InterPro" id="IPR018303">
    <property type="entry name" value="ATPase_P-typ_P_site"/>
</dbReference>
<reference evidence="15 16" key="1">
    <citation type="submission" date="2018-02" db="EMBL/GenBank/DDBJ databases">
        <title>Solimicrobium silvestre gen. nov., sp. nov., isolated from alpine forest soil.</title>
        <authorList>
            <person name="Margesin R."/>
            <person name="Albuquerque L."/>
            <person name="Zhang D.-C."/>
            <person name="Froufe H.J.C."/>
            <person name="Severino R."/>
            <person name="Roxo I."/>
            <person name="Egas C."/>
            <person name="Da Costa M.S."/>
        </authorList>
    </citation>
    <scope>NUCLEOTIDE SEQUENCE [LARGE SCALE GENOMIC DNA]</scope>
    <source>
        <strain evidence="15 16">S20-91</strain>
    </source>
</reference>
<comment type="caution">
    <text evidence="15">The sequence shown here is derived from an EMBL/GenBank/DDBJ whole genome shotgun (WGS) entry which is preliminary data.</text>
</comment>
<organism evidence="15 16">
    <name type="scientific">Solimicrobium silvestre</name>
    <dbReference type="NCBI Taxonomy" id="2099400"/>
    <lineage>
        <taxon>Bacteria</taxon>
        <taxon>Pseudomonadati</taxon>
        <taxon>Pseudomonadota</taxon>
        <taxon>Betaproteobacteria</taxon>
        <taxon>Burkholderiales</taxon>
        <taxon>Oxalobacteraceae</taxon>
        <taxon>Solimicrobium</taxon>
    </lineage>
</organism>
<dbReference type="PRINTS" id="PR00941">
    <property type="entry name" value="CDATPASE"/>
</dbReference>
<dbReference type="OrthoDB" id="8552908at2"/>
<dbReference type="GO" id="GO:0016463">
    <property type="term" value="F:P-type zinc transporter activity"/>
    <property type="evidence" value="ECO:0007669"/>
    <property type="project" value="UniProtKB-EC"/>
</dbReference>
<feature type="transmembrane region" description="Helical" evidence="12">
    <location>
        <begin position="177"/>
        <end position="195"/>
    </location>
</feature>
<dbReference type="InterPro" id="IPR059000">
    <property type="entry name" value="ATPase_P-type_domA"/>
</dbReference>
<dbReference type="PROSITE" id="PS50846">
    <property type="entry name" value="HMA_2"/>
    <property type="match status" value="1"/>
</dbReference>
<dbReference type="Gene3D" id="3.40.1110.10">
    <property type="entry name" value="Calcium-transporting ATPase, cytoplasmic domain N"/>
    <property type="match status" value="1"/>
</dbReference>
<dbReference type="InterPro" id="IPR008250">
    <property type="entry name" value="ATPase_P-typ_transduc_dom_A_sf"/>
</dbReference>